<dbReference type="Gene3D" id="1.10.287.110">
    <property type="entry name" value="DnaJ domain"/>
    <property type="match status" value="1"/>
</dbReference>
<feature type="compositionally biased region" description="Gly residues" evidence="2">
    <location>
        <begin position="77"/>
        <end position="95"/>
    </location>
</feature>
<evidence type="ECO:0000313" key="4">
    <source>
        <dbReference type="EMBL" id="VTR99015.1"/>
    </source>
</evidence>
<organism evidence="4 5">
    <name type="scientific">Gemmata massiliana</name>
    <dbReference type="NCBI Taxonomy" id="1210884"/>
    <lineage>
        <taxon>Bacteria</taxon>
        <taxon>Pseudomonadati</taxon>
        <taxon>Planctomycetota</taxon>
        <taxon>Planctomycetia</taxon>
        <taxon>Gemmatales</taxon>
        <taxon>Gemmataceae</taxon>
        <taxon>Gemmata</taxon>
    </lineage>
</organism>
<dbReference type="PROSITE" id="PS50076">
    <property type="entry name" value="DNAJ_2"/>
    <property type="match status" value="1"/>
</dbReference>
<dbReference type="SUPFAM" id="SSF49493">
    <property type="entry name" value="HSP40/DnaJ peptide-binding domain"/>
    <property type="match status" value="2"/>
</dbReference>
<sequence length="311" mass="32867">MPRDPYEVLGVSKSATPDEINKAYRKLSKKYHPDRNPGDKQADASYKEVQAAHDILGDANKKSQYDQFGFAGPQSGFSGGGFPGGGFPGGGFPGAGGGAMDPEAAQRLFDMFGGGMGGQGGPDLSDIFGGGKRKTRTRSRHAEPIESEVTVPFDVAANGGSVALEVGGRRIDVKVPAGIEEGKRLRVPADATGGPEVLLKVKIAPHPFFRREGNDLYLDVPLTVVEAVLGAKVDVPTLDGSKLALLTVTVPPGTSSGRKLRLRGKGVSGGDQYLVFKVEVPSGKVDDKSRELIEEFAKLNPQNLRTEAPWV</sequence>
<protein>
    <recommendedName>
        <fullName evidence="3">J domain-containing protein</fullName>
    </recommendedName>
</protein>
<reference evidence="4 5" key="1">
    <citation type="submission" date="2019-05" db="EMBL/GenBank/DDBJ databases">
        <authorList>
            <consortium name="Science for Life Laboratories"/>
        </authorList>
    </citation>
    <scope>NUCLEOTIDE SEQUENCE [LARGE SCALE GENOMIC DNA]</scope>
    <source>
        <strain evidence="4">Soil9</strain>
    </source>
</reference>
<dbReference type="EMBL" id="LR593886">
    <property type="protein sequence ID" value="VTR99015.1"/>
    <property type="molecule type" value="Genomic_DNA"/>
</dbReference>
<evidence type="ECO:0000259" key="3">
    <source>
        <dbReference type="PROSITE" id="PS50076"/>
    </source>
</evidence>
<dbReference type="KEGG" id="gms:SOIL9_00820"/>
<keyword evidence="5" id="KW-1185">Reference proteome</keyword>
<dbReference type="InterPro" id="IPR002939">
    <property type="entry name" value="DnaJ_C"/>
</dbReference>
<dbReference type="InterPro" id="IPR018253">
    <property type="entry name" value="DnaJ_domain_CS"/>
</dbReference>
<dbReference type="CDD" id="cd06257">
    <property type="entry name" value="DnaJ"/>
    <property type="match status" value="1"/>
</dbReference>
<feature type="region of interest" description="Disordered" evidence="2">
    <location>
        <begin position="26"/>
        <end position="48"/>
    </location>
</feature>
<dbReference type="Pfam" id="PF01556">
    <property type="entry name" value="DnaJ_C"/>
    <property type="match status" value="1"/>
</dbReference>
<keyword evidence="4" id="KW-0346">Stress response</keyword>
<evidence type="ECO:0000313" key="5">
    <source>
        <dbReference type="Proteomes" id="UP000464178"/>
    </source>
</evidence>
<keyword evidence="1" id="KW-0143">Chaperone</keyword>
<dbReference type="Gene3D" id="2.60.260.20">
    <property type="entry name" value="Urease metallochaperone UreE, N-terminal domain"/>
    <property type="match status" value="2"/>
</dbReference>
<dbReference type="FunFam" id="2.60.260.20:FF:000013">
    <property type="entry name" value="DnaJ subfamily B member 11"/>
    <property type="match status" value="1"/>
</dbReference>
<dbReference type="PANTHER" id="PTHR43096:SF48">
    <property type="entry name" value="CHAPERONE PROTEIN DNAJ"/>
    <property type="match status" value="1"/>
</dbReference>
<accession>A0A6P2DC53</accession>
<feature type="domain" description="J" evidence="3">
    <location>
        <begin position="4"/>
        <end position="69"/>
    </location>
</feature>
<dbReference type="RefSeq" id="WP_162671764.1">
    <property type="nucleotide sequence ID" value="NZ_LR593886.1"/>
</dbReference>
<dbReference type="Proteomes" id="UP000464178">
    <property type="component" value="Chromosome"/>
</dbReference>
<evidence type="ECO:0000256" key="2">
    <source>
        <dbReference type="SAM" id="MobiDB-lite"/>
    </source>
</evidence>
<dbReference type="Pfam" id="PF00226">
    <property type="entry name" value="DnaJ"/>
    <property type="match status" value="1"/>
</dbReference>
<proteinExistence type="predicted"/>
<dbReference type="InterPro" id="IPR001623">
    <property type="entry name" value="DnaJ_domain"/>
</dbReference>
<dbReference type="GO" id="GO:0051082">
    <property type="term" value="F:unfolded protein binding"/>
    <property type="evidence" value="ECO:0007669"/>
    <property type="project" value="InterPro"/>
</dbReference>
<dbReference type="InterPro" id="IPR036869">
    <property type="entry name" value="J_dom_sf"/>
</dbReference>
<feature type="compositionally biased region" description="Basic and acidic residues" evidence="2">
    <location>
        <begin position="31"/>
        <end position="46"/>
    </location>
</feature>
<dbReference type="PRINTS" id="PR00625">
    <property type="entry name" value="JDOMAIN"/>
</dbReference>
<name>A0A6P2DC53_9BACT</name>
<dbReference type="AlphaFoldDB" id="A0A6P2DC53"/>
<feature type="region of interest" description="Disordered" evidence="2">
    <location>
        <begin position="66"/>
        <end position="95"/>
    </location>
</feature>
<dbReference type="PANTHER" id="PTHR43096">
    <property type="entry name" value="DNAJ HOMOLOG 1, MITOCHONDRIAL-RELATED"/>
    <property type="match status" value="1"/>
</dbReference>
<dbReference type="CDD" id="cd10747">
    <property type="entry name" value="DnaJ_C"/>
    <property type="match status" value="1"/>
</dbReference>
<dbReference type="InterPro" id="IPR008971">
    <property type="entry name" value="HSP40/DnaJ_pept-bd"/>
</dbReference>
<dbReference type="PROSITE" id="PS00636">
    <property type="entry name" value="DNAJ_1"/>
    <property type="match status" value="1"/>
</dbReference>
<feature type="compositionally biased region" description="Low complexity" evidence="2">
    <location>
        <begin position="67"/>
        <end position="76"/>
    </location>
</feature>
<dbReference type="GO" id="GO:0005737">
    <property type="term" value="C:cytoplasm"/>
    <property type="evidence" value="ECO:0007669"/>
    <property type="project" value="TreeGrafter"/>
</dbReference>
<dbReference type="SUPFAM" id="SSF46565">
    <property type="entry name" value="Chaperone J-domain"/>
    <property type="match status" value="1"/>
</dbReference>
<gene>
    <name evidence="4" type="ORF">SOIL9_00820</name>
</gene>
<dbReference type="GO" id="GO:0042026">
    <property type="term" value="P:protein refolding"/>
    <property type="evidence" value="ECO:0007669"/>
    <property type="project" value="TreeGrafter"/>
</dbReference>
<dbReference type="SMART" id="SM00271">
    <property type="entry name" value="DnaJ"/>
    <property type="match status" value="1"/>
</dbReference>
<evidence type="ECO:0000256" key="1">
    <source>
        <dbReference type="ARBA" id="ARBA00023186"/>
    </source>
</evidence>